<evidence type="ECO:0000259" key="3">
    <source>
        <dbReference type="Pfam" id="PF14392"/>
    </source>
</evidence>
<evidence type="ECO:0000259" key="2">
    <source>
        <dbReference type="Pfam" id="PF14111"/>
    </source>
</evidence>
<feature type="domain" description="Zinc knuckle CX2CX4HX4C" evidence="3">
    <location>
        <begin position="182"/>
        <end position="226"/>
    </location>
</feature>
<accession>A0A3P6EFV3</accession>
<sequence length="452" mass="51169">MNRFKKKKEPSLIEELKELELLDEGEMVDIPDLELEDLIEENRLSVIVRCLNPHAHKVGGLVKALPPIWGLEDRTQGRIVGEDKVQFSFRSDTDLQYVLNKGPWFVNGWIVVLDQWSPNPPEDYLKKITFWVRVRGLPIQMLMKEVIDTLLGPLGEVEKEELQAKNSNSIEYVRAMVTVNSDEPLQFRRIARLKSGATYPTELEYEKLLKVCYTCKRLTHDQSKCSLQIMGSEAGQREEKKKKKEPNLRKKLKEKESLAKERLSKAPSKEGGSRSIQPSRSAQVSISRRSGKEKEQLQEEKRRGKRVISTPQLVWQPKKGRGGTKKTRSTEESIDNTRSSGGTSGNKSATERLGRKEQGVEPTEADSVFNRLGGFEKEWGSKGSRGSRADHTSSQDLRVKLSGTSSGERHDGKSSKGSRSPPSVFERLGSLRFSTPNRGRLTAIKEKETEQQ</sequence>
<feature type="compositionally biased region" description="Basic and acidic residues" evidence="1">
    <location>
        <begin position="290"/>
        <end position="302"/>
    </location>
</feature>
<feature type="compositionally biased region" description="Polar residues" evidence="1">
    <location>
        <begin position="274"/>
        <end position="288"/>
    </location>
</feature>
<dbReference type="AlphaFoldDB" id="A0A3P6EFV3"/>
<dbReference type="InterPro" id="IPR025836">
    <property type="entry name" value="Zn_knuckle_CX2CX4HX4C"/>
</dbReference>
<feature type="compositionally biased region" description="Basic and acidic residues" evidence="1">
    <location>
        <begin position="387"/>
        <end position="399"/>
    </location>
</feature>
<dbReference type="PANTHER" id="PTHR31286:SF178">
    <property type="entry name" value="DUF4283 DOMAIN-CONTAINING PROTEIN"/>
    <property type="match status" value="1"/>
</dbReference>
<dbReference type="EMBL" id="LR031876">
    <property type="protein sequence ID" value="VDD35471.1"/>
    <property type="molecule type" value="Genomic_DNA"/>
</dbReference>
<evidence type="ECO:0000256" key="1">
    <source>
        <dbReference type="SAM" id="MobiDB-lite"/>
    </source>
</evidence>
<feature type="compositionally biased region" description="Basic and acidic residues" evidence="1">
    <location>
        <begin position="443"/>
        <end position="452"/>
    </location>
</feature>
<feature type="compositionally biased region" description="Basic and acidic residues" evidence="1">
    <location>
        <begin position="349"/>
        <end position="359"/>
    </location>
</feature>
<dbReference type="Pfam" id="PF14392">
    <property type="entry name" value="zf-CCHC_4"/>
    <property type="match status" value="1"/>
</dbReference>
<dbReference type="Pfam" id="PF14111">
    <property type="entry name" value="DUF4283"/>
    <property type="match status" value="1"/>
</dbReference>
<feature type="compositionally biased region" description="Basic and acidic residues" evidence="1">
    <location>
        <begin position="235"/>
        <end position="272"/>
    </location>
</feature>
<name>A0A3P6EFV3_BRAOL</name>
<feature type="domain" description="DUF4283" evidence="2">
    <location>
        <begin position="39"/>
        <end position="119"/>
    </location>
</feature>
<reference evidence="4" key="1">
    <citation type="submission" date="2018-11" db="EMBL/GenBank/DDBJ databases">
        <authorList>
            <consortium name="Genoscope - CEA"/>
            <person name="William W."/>
        </authorList>
    </citation>
    <scope>NUCLEOTIDE SEQUENCE</scope>
</reference>
<protein>
    <recommendedName>
        <fullName evidence="5">DUF4283 domain-containing protein</fullName>
    </recommendedName>
</protein>
<gene>
    <name evidence="4" type="ORF">BOLC7T41031H</name>
</gene>
<feature type="region of interest" description="Disordered" evidence="1">
    <location>
        <begin position="233"/>
        <end position="452"/>
    </location>
</feature>
<dbReference type="PANTHER" id="PTHR31286">
    <property type="entry name" value="GLYCINE-RICH CELL WALL STRUCTURAL PROTEIN 1.8-LIKE"/>
    <property type="match status" value="1"/>
</dbReference>
<feature type="compositionally biased region" description="Basic residues" evidence="1">
    <location>
        <begin position="318"/>
        <end position="327"/>
    </location>
</feature>
<feature type="compositionally biased region" description="Polar residues" evidence="1">
    <location>
        <begin position="336"/>
        <end position="348"/>
    </location>
</feature>
<dbReference type="InterPro" id="IPR040256">
    <property type="entry name" value="At4g02000-like"/>
</dbReference>
<dbReference type="InterPro" id="IPR025558">
    <property type="entry name" value="DUF4283"/>
</dbReference>
<proteinExistence type="predicted"/>
<organism evidence="4">
    <name type="scientific">Brassica oleracea</name>
    <name type="common">Wild cabbage</name>
    <dbReference type="NCBI Taxonomy" id="3712"/>
    <lineage>
        <taxon>Eukaryota</taxon>
        <taxon>Viridiplantae</taxon>
        <taxon>Streptophyta</taxon>
        <taxon>Embryophyta</taxon>
        <taxon>Tracheophyta</taxon>
        <taxon>Spermatophyta</taxon>
        <taxon>Magnoliopsida</taxon>
        <taxon>eudicotyledons</taxon>
        <taxon>Gunneridae</taxon>
        <taxon>Pentapetalae</taxon>
        <taxon>rosids</taxon>
        <taxon>malvids</taxon>
        <taxon>Brassicales</taxon>
        <taxon>Brassicaceae</taxon>
        <taxon>Brassiceae</taxon>
        <taxon>Brassica</taxon>
    </lineage>
</organism>
<evidence type="ECO:0008006" key="5">
    <source>
        <dbReference type="Google" id="ProtNLM"/>
    </source>
</evidence>
<evidence type="ECO:0000313" key="4">
    <source>
        <dbReference type="EMBL" id="VDD35471.1"/>
    </source>
</evidence>